<sequence>MRLKGVRGSRNVEDRRRMGGKTGAGIGGIGLLIILAIGYFAGVDVTPLLQGQLDDSTQQRGAPRELTAEEKHAGDFAIKVLATTEDVWGEVFPQAFGEAYRPPVLVLFSGVTQSPCGGASGATGPFYCPADKKAYLDTDFFATMARQLGAKGDFAAAYVIAHEVAHHVQNELGIIPKVNAARKRASEVEANALTVRLELQADCLSGVWAREVGGLLEPGDLEEALNAARQIGDDTLQRRAGRVPQPHTFTHGTSEQRQRWFAAGYDSGDPGSCDTFGAKRL</sequence>
<accession>A0AAE3WDJ1</accession>
<protein>
    <submittedName>
        <fullName evidence="6">Neutral zinc metallopeptidase</fullName>
    </submittedName>
</protein>
<evidence type="ECO:0000313" key="7">
    <source>
        <dbReference type="Proteomes" id="UP001226762"/>
    </source>
</evidence>
<proteinExistence type="predicted"/>
<organism evidence="6 7">
    <name type="scientific">Marimonas arenosa</name>
    <dbReference type="NCBI Taxonomy" id="1795305"/>
    <lineage>
        <taxon>Bacteria</taxon>
        <taxon>Pseudomonadati</taxon>
        <taxon>Pseudomonadota</taxon>
        <taxon>Alphaproteobacteria</taxon>
        <taxon>Rhodobacterales</taxon>
        <taxon>Paracoccaceae</taxon>
        <taxon>Marimonas</taxon>
    </lineage>
</organism>
<evidence type="ECO:0000256" key="5">
    <source>
        <dbReference type="SAM" id="Phobius"/>
    </source>
</evidence>
<dbReference type="PANTHER" id="PTHR30168">
    <property type="entry name" value="PUTATIVE MEMBRANE PROTEIN YPFJ"/>
    <property type="match status" value="1"/>
</dbReference>
<keyword evidence="3 5" id="KW-1133">Transmembrane helix</keyword>
<dbReference type="Pfam" id="PF04228">
    <property type="entry name" value="Zn_peptidase"/>
    <property type="match status" value="1"/>
</dbReference>
<reference evidence="6" key="1">
    <citation type="submission" date="2022-07" db="EMBL/GenBank/DDBJ databases">
        <authorList>
            <person name="Otstavnykh N."/>
            <person name="Isaeva M."/>
            <person name="Bystritskaya E."/>
        </authorList>
    </citation>
    <scope>NUCLEOTIDE SEQUENCE</scope>
    <source>
        <strain evidence="6">KCTC 52189</strain>
    </source>
</reference>
<dbReference type="InterPro" id="IPR007343">
    <property type="entry name" value="Uncharacterised_pept_Zn_put"/>
</dbReference>
<dbReference type="RefSeq" id="WP_306735796.1">
    <property type="nucleotide sequence ID" value="NZ_JANHAX010000003.1"/>
</dbReference>
<keyword evidence="4 5" id="KW-0472">Membrane</keyword>
<keyword evidence="2 5" id="KW-0812">Transmembrane</keyword>
<dbReference type="PANTHER" id="PTHR30168:SF0">
    <property type="entry name" value="INNER MEMBRANE PROTEIN"/>
    <property type="match status" value="1"/>
</dbReference>
<evidence type="ECO:0000313" key="6">
    <source>
        <dbReference type="EMBL" id="MDQ2090518.1"/>
    </source>
</evidence>
<evidence type="ECO:0000256" key="3">
    <source>
        <dbReference type="ARBA" id="ARBA00022989"/>
    </source>
</evidence>
<comment type="caution">
    <text evidence="6">The sequence shown here is derived from an EMBL/GenBank/DDBJ whole genome shotgun (WGS) entry which is preliminary data.</text>
</comment>
<keyword evidence="7" id="KW-1185">Reference proteome</keyword>
<evidence type="ECO:0000256" key="2">
    <source>
        <dbReference type="ARBA" id="ARBA00022692"/>
    </source>
</evidence>
<dbReference type="AlphaFoldDB" id="A0AAE3WDJ1"/>
<evidence type="ECO:0000256" key="4">
    <source>
        <dbReference type="ARBA" id="ARBA00023136"/>
    </source>
</evidence>
<dbReference type="EMBL" id="JANHAX010000003">
    <property type="protein sequence ID" value="MDQ2090518.1"/>
    <property type="molecule type" value="Genomic_DNA"/>
</dbReference>
<comment type="subcellular location">
    <subcellularLocation>
        <location evidence="1">Membrane</location>
        <topology evidence="1">Single-pass membrane protein</topology>
    </subcellularLocation>
</comment>
<dbReference type="GO" id="GO:0016020">
    <property type="term" value="C:membrane"/>
    <property type="evidence" value="ECO:0007669"/>
    <property type="project" value="UniProtKB-SubCell"/>
</dbReference>
<evidence type="ECO:0000256" key="1">
    <source>
        <dbReference type="ARBA" id="ARBA00004167"/>
    </source>
</evidence>
<name>A0AAE3WDJ1_9RHOB</name>
<reference evidence="6" key="2">
    <citation type="submission" date="2023-02" db="EMBL/GenBank/DDBJ databases">
        <title>'Rhodoalgimonas zhirmunskyi' gen. nov., isolated from a red alga.</title>
        <authorList>
            <person name="Nedashkovskaya O.I."/>
            <person name="Otstavnykh N.Y."/>
            <person name="Bystritskaya E.P."/>
            <person name="Balabanova L.A."/>
            <person name="Isaeva M.P."/>
        </authorList>
    </citation>
    <scope>NUCLEOTIDE SEQUENCE</scope>
    <source>
        <strain evidence="6">KCTC 52189</strain>
    </source>
</reference>
<dbReference type="Proteomes" id="UP001226762">
    <property type="component" value="Unassembled WGS sequence"/>
</dbReference>
<gene>
    <name evidence="6" type="ORF">NO357_11465</name>
</gene>
<feature type="transmembrane region" description="Helical" evidence="5">
    <location>
        <begin position="21"/>
        <end position="42"/>
    </location>
</feature>